<comment type="similarity">
    <text evidence="2">Belongs to the Mediator complex subunit 8 family.</text>
</comment>
<feature type="region of interest" description="Disordered" evidence="9">
    <location>
        <begin position="84"/>
        <end position="124"/>
    </location>
</feature>
<dbReference type="InterPro" id="IPR019364">
    <property type="entry name" value="Mediatior_Med8_fun/met"/>
</dbReference>
<dbReference type="RefSeq" id="XP_031871437.1">
    <property type="nucleotide sequence ID" value="XM_032011744.1"/>
</dbReference>
<feature type="region of interest" description="Disordered" evidence="9">
    <location>
        <begin position="350"/>
        <end position="385"/>
    </location>
</feature>
<keyword evidence="6" id="KW-0804">Transcription</keyword>
<dbReference type="PANTHER" id="PTHR13074:SF9">
    <property type="entry name" value="MEDIATOR OF RNA POLYMERASE II TRANSCRIPTION SUBUNIT 8"/>
    <property type="match status" value="1"/>
</dbReference>
<feature type="compositionally biased region" description="Acidic residues" evidence="9">
    <location>
        <begin position="630"/>
        <end position="648"/>
    </location>
</feature>
<name>A0A370TTB8_9HELO</name>
<keyword evidence="7" id="KW-0539">Nucleus</keyword>
<evidence type="ECO:0000313" key="11">
    <source>
        <dbReference type="Proteomes" id="UP000254866"/>
    </source>
</evidence>
<evidence type="ECO:0000256" key="6">
    <source>
        <dbReference type="ARBA" id="ARBA00023163"/>
    </source>
</evidence>
<accession>A0A370TTB8</accession>
<feature type="compositionally biased region" description="Polar residues" evidence="9">
    <location>
        <begin position="286"/>
        <end position="296"/>
    </location>
</feature>
<gene>
    <name evidence="10" type="ORF">BP5553_03121</name>
</gene>
<evidence type="ECO:0000256" key="5">
    <source>
        <dbReference type="ARBA" id="ARBA00023159"/>
    </source>
</evidence>
<dbReference type="OrthoDB" id="5329317at2759"/>
<comment type="subcellular location">
    <subcellularLocation>
        <location evidence="1">Nucleus</location>
    </subcellularLocation>
</comment>
<reference evidence="10 11" key="1">
    <citation type="journal article" date="2018" name="IMA Fungus">
        <title>IMA Genome-F 9: Draft genome sequence of Annulohypoxylon stygium, Aspergillus mulundensis, Berkeleyomyces basicola (syn. Thielaviopsis basicola), Ceratocystis smalleyi, two Cercospora beticola strains, Coleophoma cylindrospora, Fusarium fracticaudum, Phialophora cf. hyalina, and Morchella septimelata.</title>
        <authorList>
            <person name="Wingfield B.D."/>
            <person name="Bills G.F."/>
            <person name="Dong Y."/>
            <person name="Huang W."/>
            <person name="Nel W.J."/>
            <person name="Swalarsk-Parry B.S."/>
            <person name="Vaghefi N."/>
            <person name="Wilken P.M."/>
            <person name="An Z."/>
            <person name="de Beer Z.W."/>
            <person name="De Vos L."/>
            <person name="Chen L."/>
            <person name="Duong T.A."/>
            <person name="Gao Y."/>
            <person name="Hammerbacher A."/>
            <person name="Kikkert J.R."/>
            <person name="Li Y."/>
            <person name="Li H."/>
            <person name="Li K."/>
            <person name="Li Q."/>
            <person name="Liu X."/>
            <person name="Ma X."/>
            <person name="Naidoo K."/>
            <person name="Pethybridge S.J."/>
            <person name="Sun J."/>
            <person name="Steenkamp E.T."/>
            <person name="van der Nest M.A."/>
            <person name="van Wyk S."/>
            <person name="Wingfield M.J."/>
            <person name="Xiong C."/>
            <person name="Yue Q."/>
            <person name="Zhang X."/>
        </authorList>
    </citation>
    <scope>NUCLEOTIDE SEQUENCE [LARGE SCALE GENOMIC DNA]</scope>
    <source>
        <strain evidence="10 11">BP 5553</strain>
    </source>
</reference>
<evidence type="ECO:0000313" key="10">
    <source>
        <dbReference type="EMBL" id="RDL38781.1"/>
    </source>
</evidence>
<dbReference type="PANTHER" id="PTHR13074">
    <property type="entry name" value="MEDIATOR OF RNA POLYMERASE II TRANSCRIPTION SUBUNIT 8"/>
    <property type="match status" value="1"/>
</dbReference>
<feature type="region of interest" description="Disordered" evidence="9">
    <location>
        <begin position="618"/>
        <end position="687"/>
    </location>
</feature>
<feature type="region of interest" description="Disordered" evidence="9">
    <location>
        <begin position="265"/>
        <end position="296"/>
    </location>
</feature>
<feature type="region of interest" description="Disordered" evidence="9">
    <location>
        <begin position="1"/>
        <end position="29"/>
    </location>
</feature>
<keyword evidence="5" id="KW-0010">Activator</keyword>
<evidence type="ECO:0000256" key="4">
    <source>
        <dbReference type="ARBA" id="ARBA00023015"/>
    </source>
</evidence>
<organism evidence="10 11">
    <name type="scientific">Venustampulla echinocandica</name>
    <dbReference type="NCBI Taxonomy" id="2656787"/>
    <lineage>
        <taxon>Eukaryota</taxon>
        <taxon>Fungi</taxon>
        <taxon>Dikarya</taxon>
        <taxon>Ascomycota</taxon>
        <taxon>Pezizomycotina</taxon>
        <taxon>Leotiomycetes</taxon>
        <taxon>Helotiales</taxon>
        <taxon>Pleuroascaceae</taxon>
        <taxon>Venustampulla</taxon>
    </lineage>
</organism>
<dbReference type="Pfam" id="PF10232">
    <property type="entry name" value="Med8"/>
    <property type="match status" value="2"/>
</dbReference>
<protein>
    <recommendedName>
        <fullName evidence="3">Mediator of RNA polymerase II transcription subunit 8</fullName>
    </recommendedName>
    <alternativeName>
        <fullName evidence="8">Mediator complex subunit 8</fullName>
    </alternativeName>
</protein>
<evidence type="ECO:0000256" key="2">
    <source>
        <dbReference type="ARBA" id="ARBA00005716"/>
    </source>
</evidence>
<dbReference type="GO" id="GO:0006357">
    <property type="term" value="P:regulation of transcription by RNA polymerase II"/>
    <property type="evidence" value="ECO:0007669"/>
    <property type="project" value="InterPro"/>
</dbReference>
<evidence type="ECO:0000256" key="1">
    <source>
        <dbReference type="ARBA" id="ARBA00004123"/>
    </source>
</evidence>
<dbReference type="STRING" id="2656787.A0A370TTB8"/>
<dbReference type="AlphaFoldDB" id="A0A370TTB8"/>
<evidence type="ECO:0000256" key="8">
    <source>
        <dbReference type="ARBA" id="ARBA00031261"/>
    </source>
</evidence>
<evidence type="ECO:0000256" key="9">
    <source>
        <dbReference type="SAM" id="MobiDB-lite"/>
    </source>
</evidence>
<evidence type="ECO:0000256" key="3">
    <source>
        <dbReference type="ARBA" id="ARBA00020637"/>
    </source>
</evidence>
<dbReference type="GO" id="GO:0000978">
    <property type="term" value="F:RNA polymerase II cis-regulatory region sequence-specific DNA binding"/>
    <property type="evidence" value="ECO:0007669"/>
    <property type="project" value="TreeGrafter"/>
</dbReference>
<sequence length="712" mass="77381">MSYIREPPSANTVPRDAPRRSQPPFPGPKLSLSWSAMQIHYYEYVRSGGNRPAAALAPGAPVLASCVQIKNNLAVVSSFSGGGGTRKRITKVRRQPAEPADPRTSTQQYLTKRPTGPTGHRQPDVGFRPGVLASGIAFPGSPSTILISRSGQISAVSILSLTKSTLHSQILIMGIIATNKHALYSGLLISGRGSQRREKCPGAMSMPSALGLEPWGPLVSPVLAAPKLAPGTRGVFAVPRQDDGPNASECKCLCQRLVSGSRMAETGVGSPLRLTNTTPEHEQKHQLASTQYPAPSDKQQVASIKAGSVPDSILCYLSPAAYPVTVYRLPVADRGDRAAIFPIPRYTGVLTTPPQASVAERRPNATQRNTGPRNAAPRADDATQLAQHPDRIASHRITNPFCGFNTSSTSISCPPEGLDPPTSKLQADDRPVPSHPMAPAALTQEDFKALEQTRQRLYQLTNNIASLKADVGRSNPLPQWSAPSPRSPIPSPHPRRSLPDTDHAMLSYIGRLSRPRRLSWIVVYPATNYPGRTQEALLGQLLRKKLEPSVESWVEEARAIQTGAGEPVKNEDDEELWGWAADWVLQRMAEYIHSEIPDNFTAEERAAGVDNVNTGLKRKLDKKKPKTIQEEEDDDDDEDEDEDEDEEMENTRADFMTDQAISGLGQVGFGTGPVRKNPNGRPWTEDDILKFATSGAAVKPQADETDYYADNT</sequence>
<evidence type="ECO:0000256" key="7">
    <source>
        <dbReference type="ARBA" id="ARBA00023242"/>
    </source>
</evidence>
<proteinExistence type="inferred from homology"/>
<keyword evidence="4" id="KW-0805">Transcription regulation</keyword>
<dbReference type="GO" id="GO:0003712">
    <property type="term" value="F:transcription coregulator activity"/>
    <property type="evidence" value="ECO:0007669"/>
    <property type="project" value="InterPro"/>
</dbReference>
<feature type="region of interest" description="Disordered" evidence="9">
    <location>
        <begin position="475"/>
        <end position="500"/>
    </location>
</feature>
<feature type="region of interest" description="Disordered" evidence="9">
    <location>
        <begin position="410"/>
        <end position="432"/>
    </location>
</feature>
<dbReference type="Gene3D" id="6.10.250.2610">
    <property type="match status" value="1"/>
</dbReference>
<keyword evidence="11" id="KW-1185">Reference proteome</keyword>
<dbReference type="GeneID" id="43595970"/>
<dbReference type="GO" id="GO:0070847">
    <property type="term" value="C:core mediator complex"/>
    <property type="evidence" value="ECO:0007669"/>
    <property type="project" value="TreeGrafter"/>
</dbReference>
<dbReference type="Gene3D" id="1.20.58.1710">
    <property type="match status" value="1"/>
</dbReference>
<comment type="caution">
    <text evidence="10">The sequence shown here is derived from an EMBL/GenBank/DDBJ whole genome shotgun (WGS) entry which is preliminary data.</text>
</comment>
<feature type="compositionally biased region" description="Basic residues" evidence="9">
    <location>
        <begin position="85"/>
        <end position="94"/>
    </location>
</feature>
<dbReference type="EMBL" id="NPIC01000002">
    <property type="protein sequence ID" value="RDL38781.1"/>
    <property type="molecule type" value="Genomic_DNA"/>
</dbReference>
<dbReference type="Proteomes" id="UP000254866">
    <property type="component" value="Unassembled WGS sequence"/>
</dbReference>
<dbReference type="GO" id="GO:0016592">
    <property type="term" value="C:mediator complex"/>
    <property type="evidence" value="ECO:0007669"/>
    <property type="project" value="InterPro"/>
</dbReference>